<feature type="non-terminal residue" evidence="2">
    <location>
        <position position="109"/>
    </location>
</feature>
<dbReference type="InterPro" id="IPR031148">
    <property type="entry name" value="Plexin"/>
</dbReference>
<dbReference type="GO" id="GO:0017154">
    <property type="term" value="F:semaphorin receptor activity"/>
    <property type="evidence" value="ECO:0007669"/>
    <property type="project" value="InterPro"/>
</dbReference>
<name>A0A0B6XYP8_9EUPU</name>
<protein>
    <recommendedName>
        <fullName evidence="1">IPT/TIG domain-containing protein</fullName>
    </recommendedName>
</protein>
<dbReference type="GO" id="GO:0002116">
    <property type="term" value="C:semaphorin receptor complex"/>
    <property type="evidence" value="ECO:0007669"/>
    <property type="project" value="TreeGrafter"/>
</dbReference>
<accession>A0A0B6XYP8</accession>
<feature type="domain" description="IPT/TIG" evidence="1">
    <location>
        <begin position="21"/>
        <end position="103"/>
    </location>
</feature>
<dbReference type="InterPro" id="IPR014756">
    <property type="entry name" value="Ig_E-set"/>
</dbReference>
<dbReference type="EMBL" id="HACG01001545">
    <property type="protein sequence ID" value="CEK48410.1"/>
    <property type="molecule type" value="Transcribed_RNA"/>
</dbReference>
<dbReference type="SMART" id="SM00429">
    <property type="entry name" value="IPT"/>
    <property type="match status" value="1"/>
</dbReference>
<gene>
    <name evidence="2" type="primary">ORF3890</name>
</gene>
<reference evidence="2" key="1">
    <citation type="submission" date="2014-12" db="EMBL/GenBank/DDBJ databases">
        <title>Insight into the proteome of Arion vulgaris.</title>
        <authorList>
            <person name="Aradska J."/>
            <person name="Bulat T."/>
            <person name="Smidak R."/>
            <person name="Sarate P."/>
            <person name="Gangsoo J."/>
            <person name="Sialana F."/>
            <person name="Bilban M."/>
            <person name="Lubec G."/>
        </authorList>
    </citation>
    <scope>NUCLEOTIDE SEQUENCE</scope>
    <source>
        <tissue evidence="2">Skin</tissue>
    </source>
</reference>
<dbReference type="InterPro" id="IPR002909">
    <property type="entry name" value="IPT_dom"/>
</dbReference>
<dbReference type="Gene3D" id="2.60.40.10">
    <property type="entry name" value="Immunoglobulins"/>
    <property type="match status" value="1"/>
</dbReference>
<dbReference type="Pfam" id="PF01833">
    <property type="entry name" value="TIG"/>
    <property type="match status" value="1"/>
</dbReference>
<dbReference type="GO" id="GO:0005886">
    <property type="term" value="C:plasma membrane"/>
    <property type="evidence" value="ECO:0007669"/>
    <property type="project" value="TreeGrafter"/>
</dbReference>
<dbReference type="PANTHER" id="PTHR22625:SF61">
    <property type="entry name" value="HEPATOCYTE GROWTH FACTOR RECEPTOR"/>
    <property type="match status" value="1"/>
</dbReference>
<evidence type="ECO:0000259" key="1">
    <source>
        <dbReference type="SMART" id="SM00429"/>
    </source>
</evidence>
<proteinExistence type="predicted"/>
<dbReference type="InterPro" id="IPR013783">
    <property type="entry name" value="Ig-like_fold"/>
</dbReference>
<sequence length="109" mass="11551">VGQGSGRKFMHESTGQFSFVKPRITDISPILGPIDGGTSVTLKGEHLDAGSNISVFIGHRYICTNAQSINASAITCKTSAVSNPLAHPLDVSMNIDDDVLQTTGVVFKY</sequence>
<dbReference type="AlphaFoldDB" id="A0A0B6XYP8"/>
<evidence type="ECO:0000313" key="2">
    <source>
        <dbReference type="EMBL" id="CEK48410.1"/>
    </source>
</evidence>
<organism evidence="2">
    <name type="scientific">Arion vulgaris</name>
    <dbReference type="NCBI Taxonomy" id="1028688"/>
    <lineage>
        <taxon>Eukaryota</taxon>
        <taxon>Metazoa</taxon>
        <taxon>Spiralia</taxon>
        <taxon>Lophotrochozoa</taxon>
        <taxon>Mollusca</taxon>
        <taxon>Gastropoda</taxon>
        <taxon>Heterobranchia</taxon>
        <taxon>Euthyneura</taxon>
        <taxon>Panpulmonata</taxon>
        <taxon>Eupulmonata</taxon>
        <taxon>Stylommatophora</taxon>
        <taxon>Helicina</taxon>
        <taxon>Arionoidea</taxon>
        <taxon>Arionidae</taxon>
        <taxon>Arion</taxon>
    </lineage>
</organism>
<dbReference type="PANTHER" id="PTHR22625">
    <property type="entry name" value="PLEXIN"/>
    <property type="match status" value="1"/>
</dbReference>
<dbReference type="SUPFAM" id="SSF81296">
    <property type="entry name" value="E set domains"/>
    <property type="match status" value="1"/>
</dbReference>
<feature type="non-terminal residue" evidence="2">
    <location>
        <position position="1"/>
    </location>
</feature>
<dbReference type="GO" id="GO:0030334">
    <property type="term" value="P:regulation of cell migration"/>
    <property type="evidence" value="ECO:0007669"/>
    <property type="project" value="TreeGrafter"/>
</dbReference>